<feature type="region of interest" description="Disordered" evidence="2">
    <location>
        <begin position="1"/>
        <end position="29"/>
    </location>
</feature>
<organism evidence="4 5">
    <name type="scientific">Stentor coeruleus</name>
    <dbReference type="NCBI Taxonomy" id="5963"/>
    <lineage>
        <taxon>Eukaryota</taxon>
        <taxon>Sar</taxon>
        <taxon>Alveolata</taxon>
        <taxon>Ciliophora</taxon>
        <taxon>Postciliodesmatophora</taxon>
        <taxon>Heterotrichea</taxon>
        <taxon>Heterotrichida</taxon>
        <taxon>Stentoridae</taxon>
        <taxon>Stentor</taxon>
    </lineage>
</organism>
<accession>A0A1R2B6C3</accession>
<name>A0A1R2B6C3_9CILI</name>
<dbReference type="InterPro" id="IPR011992">
    <property type="entry name" value="EF-hand-dom_pair"/>
</dbReference>
<feature type="transmembrane region" description="Helical" evidence="3">
    <location>
        <begin position="359"/>
        <end position="378"/>
    </location>
</feature>
<feature type="coiled-coil region" evidence="1">
    <location>
        <begin position="54"/>
        <end position="95"/>
    </location>
</feature>
<keyword evidence="3" id="KW-0472">Membrane</keyword>
<dbReference type="AlphaFoldDB" id="A0A1R2B6C3"/>
<feature type="transmembrane region" description="Helical" evidence="3">
    <location>
        <begin position="148"/>
        <end position="168"/>
    </location>
</feature>
<evidence type="ECO:0000256" key="2">
    <source>
        <dbReference type="SAM" id="MobiDB-lite"/>
    </source>
</evidence>
<evidence type="ECO:0000256" key="3">
    <source>
        <dbReference type="SAM" id="Phobius"/>
    </source>
</evidence>
<evidence type="ECO:0000313" key="4">
    <source>
        <dbReference type="EMBL" id="OMJ72318.1"/>
    </source>
</evidence>
<feature type="region of interest" description="Disordered" evidence="2">
    <location>
        <begin position="122"/>
        <end position="142"/>
    </location>
</feature>
<feature type="transmembrane region" description="Helical" evidence="3">
    <location>
        <begin position="180"/>
        <end position="202"/>
    </location>
</feature>
<feature type="transmembrane region" description="Helical" evidence="3">
    <location>
        <begin position="507"/>
        <end position="528"/>
    </location>
</feature>
<dbReference type="EMBL" id="MPUH01000911">
    <property type="protein sequence ID" value="OMJ72318.1"/>
    <property type="molecule type" value="Genomic_DNA"/>
</dbReference>
<dbReference type="OrthoDB" id="311966at2759"/>
<feature type="compositionally biased region" description="Acidic residues" evidence="2">
    <location>
        <begin position="127"/>
        <end position="142"/>
    </location>
</feature>
<evidence type="ECO:0008006" key="6">
    <source>
        <dbReference type="Google" id="ProtNLM"/>
    </source>
</evidence>
<comment type="caution">
    <text evidence="4">The sequence shown here is derived from an EMBL/GenBank/DDBJ whole genome shotgun (WGS) entry which is preliminary data.</text>
</comment>
<feature type="transmembrane region" description="Helical" evidence="3">
    <location>
        <begin position="334"/>
        <end position="353"/>
    </location>
</feature>
<gene>
    <name evidence="4" type="ORF">SteCoe_29264</name>
</gene>
<reference evidence="4 5" key="1">
    <citation type="submission" date="2016-11" db="EMBL/GenBank/DDBJ databases">
        <title>The macronuclear genome of Stentor coeruleus: a giant cell with tiny introns.</title>
        <authorList>
            <person name="Slabodnick M."/>
            <person name="Ruby J.G."/>
            <person name="Reiff S.B."/>
            <person name="Swart E.C."/>
            <person name="Gosai S."/>
            <person name="Prabakaran S."/>
            <person name="Witkowska E."/>
            <person name="Larue G.E."/>
            <person name="Fisher S."/>
            <person name="Freeman R.M."/>
            <person name="Gunawardena J."/>
            <person name="Chu W."/>
            <person name="Stover N.A."/>
            <person name="Gregory B.D."/>
            <person name="Nowacki M."/>
            <person name="Derisi J."/>
            <person name="Roy S.W."/>
            <person name="Marshall W.F."/>
            <person name="Sood P."/>
        </authorList>
    </citation>
    <scope>NUCLEOTIDE SEQUENCE [LARGE SCALE GENOMIC DNA]</scope>
    <source>
        <strain evidence="4">WM001</strain>
    </source>
</reference>
<keyword evidence="5" id="KW-1185">Reference proteome</keyword>
<feature type="transmembrane region" description="Helical" evidence="3">
    <location>
        <begin position="214"/>
        <end position="236"/>
    </location>
</feature>
<protein>
    <recommendedName>
        <fullName evidence="6">EF-hand domain-containing protein</fullName>
    </recommendedName>
</protein>
<feature type="transmembrane region" description="Helical" evidence="3">
    <location>
        <begin position="474"/>
        <end position="501"/>
    </location>
</feature>
<evidence type="ECO:0000313" key="5">
    <source>
        <dbReference type="Proteomes" id="UP000187209"/>
    </source>
</evidence>
<dbReference type="Proteomes" id="UP000187209">
    <property type="component" value="Unassembled WGS sequence"/>
</dbReference>
<keyword evidence="1" id="KW-0175">Coiled coil</keyword>
<feature type="compositionally biased region" description="Acidic residues" evidence="2">
    <location>
        <begin position="15"/>
        <end position="29"/>
    </location>
</feature>
<proteinExistence type="predicted"/>
<sequence>MTVLGQESDGSIFDVMDDTELSEEETTELEANIEETEVLTTEEIEEEVTEEVTLEELQVENSALILQQEELEEQLADAQEKLDAYLEDIAEVDSDLQEKVTNLDDYNHKIIRAKLKEQAEADALAEAAEDSEESEEDEEDEEALSTSMIIIISLGFMFLLLHGVRSLLGFTILSFLNPAFYSLFVDVAILLFICAIVSIGYYSDFLEDNHLDHSVIIIGSAVFTFFWLLLGLWLIIAAQAFSQTWIHHEKSCQDLRNLTHIYQEAQIDLAEGVIPRRLKSIYKDFHYAIMRQLFICPTFLPPVTEVYLRTDFNLAEYLSRCLADVIDKVFQLNWLGYTFIIIAMIAWRFVVAMDEGAQFIALWVLPGLVLFLSIILIFKLRSVYNQLVPLPTDQIILNLPRDNFGRPPDMNEDIIPRPGYLSGYFHSYDKEANYINCCFYKIHPLKLTWSYIISKTFPNRHELLFWGDKYGVDIIIGFLQGISICLTLWITVILLHFIPILHEQWEIYGICMIVACILIWLFAACYLLPEIIRLVTLTSKIEMMKDRKIVEDSILCDRVDKAKVIVRIYRQFKMIYREKYGEKPELKDQVIENYAKEVFNLYKDQENQTVDVEELEDMIALCGVKLEDDELRLFAKECKPEGNQNITCQGFCNAVMTIMASRKLRPEFVVRVVLTRHFQEGRGKNVQDASIEEIKQFFNDFYWHFTEDDIQDFLWETRFVLEDIGTAEISELSGLVRNNVNDYAR</sequence>
<keyword evidence="3" id="KW-1133">Transmembrane helix</keyword>
<dbReference type="SUPFAM" id="SSF47473">
    <property type="entry name" value="EF-hand"/>
    <property type="match status" value="1"/>
</dbReference>
<keyword evidence="3" id="KW-0812">Transmembrane</keyword>
<dbReference type="Gene3D" id="1.10.238.10">
    <property type="entry name" value="EF-hand"/>
    <property type="match status" value="1"/>
</dbReference>
<evidence type="ECO:0000256" key="1">
    <source>
        <dbReference type="SAM" id="Coils"/>
    </source>
</evidence>